<dbReference type="Gene3D" id="3.90.25.10">
    <property type="entry name" value="UDP-galactose 4-epimerase, domain 1"/>
    <property type="match status" value="1"/>
</dbReference>
<name>A0ABS4GSX9_9BACL</name>
<feature type="domain" description="NAD-dependent epimerase/dehydratase" evidence="2">
    <location>
        <begin position="4"/>
        <end position="241"/>
    </location>
</feature>
<evidence type="ECO:0000313" key="3">
    <source>
        <dbReference type="EMBL" id="MBP1933390.1"/>
    </source>
</evidence>
<reference evidence="3 4" key="1">
    <citation type="submission" date="2021-03" db="EMBL/GenBank/DDBJ databases">
        <title>Genomic Encyclopedia of Type Strains, Phase IV (KMG-IV): sequencing the most valuable type-strain genomes for metagenomic binning, comparative biology and taxonomic classification.</title>
        <authorList>
            <person name="Goeker M."/>
        </authorList>
    </citation>
    <scope>NUCLEOTIDE SEQUENCE [LARGE SCALE GENOMIC DNA]</scope>
    <source>
        <strain evidence="3 4">DSM 24738</strain>
    </source>
</reference>
<comment type="similarity">
    <text evidence="1">Belongs to the NAD(P)-dependent epimerase/dehydratase family.</text>
</comment>
<gene>
    <name evidence="3" type="ORF">J2Z37_003403</name>
</gene>
<dbReference type="Pfam" id="PF01370">
    <property type="entry name" value="Epimerase"/>
    <property type="match status" value="1"/>
</dbReference>
<dbReference type="SUPFAM" id="SSF51735">
    <property type="entry name" value="NAD(P)-binding Rossmann-fold domains"/>
    <property type="match status" value="1"/>
</dbReference>
<organism evidence="3 4">
    <name type="scientific">Ammoniphilus resinae</name>
    <dbReference type="NCBI Taxonomy" id="861532"/>
    <lineage>
        <taxon>Bacteria</taxon>
        <taxon>Bacillati</taxon>
        <taxon>Bacillota</taxon>
        <taxon>Bacilli</taxon>
        <taxon>Bacillales</taxon>
        <taxon>Paenibacillaceae</taxon>
        <taxon>Aneurinibacillus group</taxon>
        <taxon>Ammoniphilus</taxon>
    </lineage>
</organism>
<dbReference type="PRINTS" id="PR01713">
    <property type="entry name" value="NUCEPIMERASE"/>
</dbReference>
<dbReference type="PANTHER" id="PTHR43000">
    <property type="entry name" value="DTDP-D-GLUCOSE 4,6-DEHYDRATASE-RELATED"/>
    <property type="match status" value="1"/>
</dbReference>
<dbReference type="InterPro" id="IPR036291">
    <property type="entry name" value="NAD(P)-bd_dom_sf"/>
</dbReference>
<dbReference type="InterPro" id="IPR001509">
    <property type="entry name" value="Epimerase_deHydtase"/>
</dbReference>
<dbReference type="Proteomes" id="UP001519343">
    <property type="component" value="Unassembled WGS sequence"/>
</dbReference>
<dbReference type="RefSeq" id="WP_209811410.1">
    <property type="nucleotide sequence ID" value="NZ_JAGGKT010000011.1"/>
</dbReference>
<sequence length="315" mass="35157">MSKVLVTGCAGFIGSALSGRLLDEGFEVLGVDCFTNNYDKVLKQRNLQSLRMHPNFTLLEKDILQIDWSHQLKGIQYIFHQAAIPGVRSSWGKSFDQYVENNVLATQILLEAAKNGSIDKFVYASSSSIYGLTEGSTEETRLPRPLSPYGVTKLAGEQLCHLYADNYQVPTVSLRYFTVYGPGQRPDMAFHKFIKAMLNDAPITVYGDGTQTRDFTYISDAVEANLLAVKSPFVGEVFNIGGRSRIVLHTVIDKLGDLIGKKPKIEYLQKQAGDPPHTWANISKAEKMLAYNPKVSIEKGLKLQVEYMKTLYTQT</sequence>
<accession>A0ABS4GSX9</accession>
<evidence type="ECO:0000259" key="2">
    <source>
        <dbReference type="Pfam" id="PF01370"/>
    </source>
</evidence>
<evidence type="ECO:0000313" key="4">
    <source>
        <dbReference type="Proteomes" id="UP001519343"/>
    </source>
</evidence>
<keyword evidence="3" id="KW-0413">Isomerase</keyword>
<evidence type="ECO:0000256" key="1">
    <source>
        <dbReference type="ARBA" id="ARBA00007637"/>
    </source>
</evidence>
<keyword evidence="4" id="KW-1185">Reference proteome</keyword>
<dbReference type="EC" id="5.1.3.2" evidence="3"/>
<comment type="caution">
    <text evidence="3">The sequence shown here is derived from an EMBL/GenBank/DDBJ whole genome shotgun (WGS) entry which is preliminary data.</text>
</comment>
<protein>
    <submittedName>
        <fullName evidence="3">UDP-glucose 4-epimerase</fullName>
        <ecNumber evidence="3">5.1.3.2</ecNumber>
    </submittedName>
</protein>
<dbReference type="Gene3D" id="3.40.50.720">
    <property type="entry name" value="NAD(P)-binding Rossmann-like Domain"/>
    <property type="match status" value="1"/>
</dbReference>
<dbReference type="GO" id="GO:0003978">
    <property type="term" value="F:UDP-glucose 4-epimerase activity"/>
    <property type="evidence" value="ECO:0007669"/>
    <property type="project" value="UniProtKB-EC"/>
</dbReference>
<proteinExistence type="inferred from homology"/>
<dbReference type="EMBL" id="JAGGKT010000011">
    <property type="protein sequence ID" value="MBP1933390.1"/>
    <property type="molecule type" value="Genomic_DNA"/>
</dbReference>